<dbReference type="Gene3D" id="3.30.70.360">
    <property type="match status" value="1"/>
</dbReference>
<evidence type="ECO:0000256" key="3">
    <source>
        <dbReference type="ARBA" id="ARBA00022801"/>
    </source>
</evidence>
<dbReference type="Pfam" id="PF01546">
    <property type="entry name" value="Peptidase_M20"/>
    <property type="match status" value="1"/>
</dbReference>
<comment type="cofactor">
    <cofactor evidence="1">
        <name>Zn(2+)</name>
        <dbReference type="ChEBI" id="CHEBI:29105"/>
    </cofactor>
</comment>
<reference evidence="8" key="1">
    <citation type="journal article" date="2019" name="Int. J. Syst. Evol. Microbiol.">
        <title>The Global Catalogue of Microorganisms (GCM) 10K type strain sequencing project: providing services to taxonomists for standard genome sequencing and annotation.</title>
        <authorList>
            <consortium name="The Broad Institute Genomics Platform"/>
            <consortium name="The Broad Institute Genome Sequencing Center for Infectious Disease"/>
            <person name="Wu L."/>
            <person name="Ma J."/>
        </authorList>
    </citation>
    <scope>NUCLEOTIDE SEQUENCE [LARGE SCALE GENOMIC DNA]</scope>
    <source>
        <strain evidence="8">CGMCC 1.12479</strain>
    </source>
</reference>
<proteinExistence type="predicted"/>
<keyword evidence="8" id="KW-1185">Reference proteome</keyword>
<evidence type="ECO:0000256" key="1">
    <source>
        <dbReference type="ARBA" id="ARBA00001947"/>
    </source>
</evidence>
<dbReference type="InterPro" id="IPR002933">
    <property type="entry name" value="Peptidase_M20"/>
</dbReference>
<keyword evidence="4" id="KW-0862">Zinc</keyword>
<dbReference type="SUPFAM" id="SSF55031">
    <property type="entry name" value="Bacterial exopeptidase dimerisation domain"/>
    <property type="match status" value="1"/>
</dbReference>
<dbReference type="InterPro" id="IPR001261">
    <property type="entry name" value="ArgE/DapE_CS"/>
</dbReference>
<keyword evidence="2" id="KW-0479">Metal-binding</keyword>
<name>A0ABQ1LXQ6_9BACT</name>
<dbReference type="InterPro" id="IPR050072">
    <property type="entry name" value="Peptidase_M20A"/>
</dbReference>
<feature type="domain" description="Peptidase M20 dimerisation" evidence="6">
    <location>
        <begin position="172"/>
        <end position="274"/>
    </location>
</feature>
<evidence type="ECO:0000313" key="7">
    <source>
        <dbReference type="EMBL" id="GGC30363.1"/>
    </source>
</evidence>
<dbReference type="CDD" id="cd05651">
    <property type="entry name" value="M20_ArgE_DapE-like"/>
    <property type="match status" value="1"/>
</dbReference>
<dbReference type="InterPro" id="IPR011650">
    <property type="entry name" value="Peptidase_M20_dimer"/>
</dbReference>
<evidence type="ECO:0000256" key="2">
    <source>
        <dbReference type="ARBA" id="ARBA00022723"/>
    </source>
</evidence>
<evidence type="ECO:0000256" key="5">
    <source>
        <dbReference type="ARBA" id="ARBA00023285"/>
    </source>
</evidence>
<evidence type="ECO:0000256" key="4">
    <source>
        <dbReference type="ARBA" id="ARBA00022833"/>
    </source>
</evidence>
<dbReference type="PANTHER" id="PTHR43808:SF31">
    <property type="entry name" value="N-ACETYL-L-CITRULLINE DEACETYLASE"/>
    <property type="match status" value="1"/>
</dbReference>
<dbReference type="EMBL" id="BMFD01000002">
    <property type="protein sequence ID" value="GGC30363.1"/>
    <property type="molecule type" value="Genomic_DNA"/>
</dbReference>
<dbReference type="PROSITE" id="PS00758">
    <property type="entry name" value="ARGE_DAPE_CPG2_1"/>
    <property type="match status" value="1"/>
</dbReference>
<protein>
    <submittedName>
        <fullName evidence="7">Acetylornithine deacetylase</fullName>
    </submittedName>
</protein>
<keyword evidence="5" id="KW-0170">Cobalt</keyword>
<dbReference type="Pfam" id="PF07687">
    <property type="entry name" value="M20_dimer"/>
    <property type="match status" value="1"/>
</dbReference>
<dbReference type="Gene3D" id="3.40.630.10">
    <property type="entry name" value="Zn peptidases"/>
    <property type="match status" value="1"/>
</dbReference>
<comment type="caution">
    <text evidence="7">The sequence shown here is derived from an EMBL/GenBank/DDBJ whole genome shotgun (WGS) entry which is preliminary data.</text>
</comment>
<organism evidence="7 8">
    <name type="scientific">Belliella aquatica</name>
    <dbReference type="NCBI Taxonomy" id="1323734"/>
    <lineage>
        <taxon>Bacteria</taxon>
        <taxon>Pseudomonadati</taxon>
        <taxon>Bacteroidota</taxon>
        <taxon>Cytophagia</taxon>
        <taxon>Cytophagales</taxon>
        <taxon>Cyclobacteriaceae</taxon>
        <taxon>Belliella</taxon>
    </lineage>
</organism>
<evidence type="ECO:0000259" key="6">
    <source>
        <dbReference type="Pfam" id="PF07687"/>
    </source>
</evidence>
<dbReference type="RefSeq" id="WP_188439675.1">
    <property type="nucleotide sequence ID" value="NZ_BMFD01000002.1"/>
</dbReference>
<dbReference type="SUPFAM" id="SSF53187">
    <property type="entry name" value="Zn-dependent exopeptidases"/>
    <property type="match status" value="1"/>
</dbReference>
<sequence length="361" mass="39663">MLPSASEISTYAEKAIALLEKLIATPSLSKQEAETAKILEEYLDQHKVAYQRVGNNIIAKSKNFDSNKPSLLLNSHHDTVKPNAGYSKNPFEAVLEDGKLYGLGSNDAGGCLVSLFQTFIHYYSLDIPYNIILVASAEEEISGKNGIESLIHLLPYVELAIVGEPTEMQAAVAEKGLMVIDAVVRGKAGHAAREEGENAIYKALEDLNKIQSFEFKRVSDFLGKTKVSATIIQAGSQHNVVPDLCTYTLDVRVTDSYTLEEALNELQSNLRAELTPRSLRLNSSKIPSDHKILKVISNLNLVQYGSPTLSDQALIPFPSIKIGPGDSARSHTADEYIFIKEIHEGIAGYINLLNTYIYHQS</sequence>
<keyword evidence="3" id="KW-0378">Hydrolase</keyword>
<evidence type="ECO:0000313" key="8">
    <source>
        <dbReference type="Proteomes" id="UP000635885"/>
    </source>
</evidence>
<gene>
    <name evidence="7" type="ORF">GCM10010993_06600</name>
</gene>
<dbReference type="InterPro" id="IPR036264">
    <property type="entry name" value="Bact_exopeptidase_dim_dom"/>
</dbReference>
<dbReference type="Proteomes" id="UP000635885">
    <property type="component" value="Unassembled WGS sequence"/>
</dbReference>
<dbReference type="PANTHER" id="PTHR43808">
    <property type="entry name" value="ACETYLORNITHINE DEACETYLASE"/>
    <property type="match status" value="1"/>
</dbReference>
<accession>A0ABQ1LXQ6</accession>